<keyword evidence="1" id="KW-0812">Transmembrane</keyword>
<gene>
    <name evidence="2" type="ORF">SAMN02745220_02411</name>
</gene>
<dbReference type="InterPro" id="IPR028082">
    <property type="entry name" value="Peripla_BP_I"/>
</dbReference>
<dbReference type="CDD" id="cd06325">
    <property type="entry name" value="PBP1_ABC_unchar_transporter"/>
    <property type="match status" value="1"/>
</dbReference>
<evidence type="ECO:0000313" key="3">
    <source>
        <dbReference type="Proteomes" id="UP000184603"/>
    </source>
</evidence>
<name>A0A1M7Y7K5_9BACT</name>
<dbReference type="Proteomes" id="UP000184603">
    <property type="component" value="Unassembled WGS sequence"/>
</dbReference>
<keyword evidence="1" id="KW-1133">Transmembrane helix</keyword>
<dbReference type="Gene3D" id="3.40.50.2300">
    <property type="match status" value="2"/>
</dbReference>
<dbReference type="STRING" id="1121416.SAMN02745220_02411"/>
<feature type="transmembrane region" description="Helical" evidence="1">
    <location>
        <begin position="25"/>
        <end position="47"/>
    </location>
</feature>
<sequence>MLIVRHLWDGITNDKRGKGVMRVNWLLLIMRMVVVSSLLLISTEAVWAEGKKDNVVIAAVIYGKHNVTTLDGFKEGMKEKGYIEGKNTIYLFHGTFQNLENLDADIAKVVSENPDLIFASTTPVALAVKKATSNHKIPVVFGPVNDPMSAGVVAEQRHPGDNITGVMLTDSIAKQLEWAIRIAPRIKKILLPYNPNDKSSVISVEKAREAAELFKLTLDARQVSNHKEIDILLAEFPDDVGAIFLPRDGMVMSRVEDFAKVANQKKIILSGTRLEMAERGALFGFGFNGFMVGKQMARMADQILRGRKPGDLPVETAEDYLSINLKTANTLGITISEHILRQAHTIIRAE</sequence>
<dbReference type="PANTHER" id="PTHR35271">
    <property type="entry name" value="ABC TRANSPORTER, SUBSTRATE-BINDING LIPOPROTEIN-RELATED"/>
    <property type="match status" value="1"/>
</dbReference>
<evidence type="ECO:0000313" key="2">
    <source>
        <dbReference type="EMBL" id="SHO48635.1"/>
    </source>
</evidence>
<dbReference type="PANTHER" id="PTHR35271:SF1">
    <property type="entry name" value="ABC TRANSPORTER, SUBSTRATE-BINDING LIPOPROTEIN"/>
    <property type="match status" value="1"/>
</dbReference>
<reference evidence="2 3" key="1">
    <citation type="submission" date="2016-12" db="EMBL/GenBank/DDBJ databases">
        <authorList>
            <person name="Song W.-J."/>
            <person name="Kurnit D.M."/>
        </authorList>
    </citation>
    <scope>NUCLEOTIDE SEQUENCE [LARGE SCALE GENOMIC DNA]</scope>
    <source>
        <strain evidence="2 3">DSM 18488</strain>
    </source>
</reference>
<protein>
    <submittedName>
        <fullName evidence="2">Putative ABC transport system substrate-binding protein</fullName>
    </submittedName>
</protein>
<keyword evidence="1" id="KW-0472">Membrane</keyword>
<organism evidence="2 3">
    <name type="scientific">Desulfopila aestuarii DSM 18488</name>
    <dbReference type="NCBI Taxonomy" id="1121416"/>
    <lineage>
        <taxon>Bacteria</taxon>
        <taxon>Pseudomonadati</taxon>
        <taxon>Thermodesulfobacteriota</taxon>
        <taxon>Desulfobulbia</taxon>
        <taxon>Desulfobulbales</taxon>
        <taxon>Desulfocapsaceae</taxon>
        <taxon>Desulfopila</taxon>
    </lineage>
</organism>
<evidence type="ECO:0000256" key="1">
    <source>
        <dbReference type="SAM" id="Phobius"/>
    </source>
</evidence>
<keyword evidence="3" id="KW-1185">Reference proteome</keyword>
<dbReference type="EMBL" id="FRFE01000010">
    <property type="protein sequence ID" value="SHO48635.1"/>
    <property type="molecule type" value="Genomic_DNA"/>
</dbReference>
<dbReference type="Pfam" id="PF04392">
    <property type="entry name" value="ABC_sub_bind"/>
    <property type="match status" value="1"/>
</dbReference>
<dbReference type="AlphaFoldDB" id="A0A1M7Y7K5"/>
<proteinExistence type="predicted"/>
<dbReference type="InterPro" id="IPR007487">
    <property type="entry name" value="ABC_transpt-TYRBP-like"/>
</dbReference>
<accession>A0A1M7Y7K5</accession>
<dbReference type="SUPFAM" id="SSF53822">
    <property type="entry name" value="Periplasmic binding protein-like I"/>
    <property type="match status" value="1"/>
</dbReference>